<dbReference type="AlphaFoldDB" id="A0A4C1WZP7"/>
<evidence type="ECO:0000313" key="1">
    <source>
        <dbReference type="EMBL" id="GBP55567.1"/>
    </source>
</evidence>
<reference evidence="1 2" key="1">
    <citation type="journal article" date="2019" name="Commun. Biol.">
        <title>The bagworm genome reveals a unique fibroin gene that provides high tensile strength.</title>
        <authorList>
            <person name="Kono N."/>
            <person name="Nakamura H."/>
            <person name="Ohtoshi R."/>
            <person name="Tomita M."/>
            <person name="Numata K."/>
            <person name="Arakawa K."/>
        </authorList>
    </citation>
    <scope>NUCLEOTIDE SEQUENCE [LARGE SCALE GENOMIC DNA]</scope>
</reference>
<comment type="caution">
    <text evidence="1">The sequence shown here is derived from an EMBL/GenBank/DDBJ whole genome shotgun (WGS) entry which is preliminary data.</text>
</comment>
<dbReference type="OrthoDB" id="7489123at2759"/>
<evidence type="ECO:0000313" key="2">
    <source>
        <dbReference type="Proteomes" id="UP000299102"/>
    </source>
</evidence>
<accession>A0A4C1WZP7</accession>
<dbReference type="EMBL" id="BGZK01000672">
    <property type="protein sequence ID" value="GBP55567.1"/>
    <property type="molecule type" value="Genomic_DNA"/>
</dbReference>
<sequence length="347" mass="39522">MTLSQAIEAILIKVDADFLRIFELADSIKLAFNDLGWGKELERTAGPDSSLASSVGIFYDRVVVPTPLTELKIQFHQRYGSNPRVLPTLDQLVKFLEKEYRLLDNIPRDVRKSSEPEIVPLWSNSPWIRGTRRAGSRLPDPRDLHCELYRYQGLVQPCNWDPWGSILLPRDSPLDLHLGHQHETRPWCRNYLQIDAVLPPSAVVVVQNSEGHFIAIGGYHPIQSLSENVVLDAEGLQLADPEFHRSALIDLLLGAKIVGGLRILCGYGSFYFQCKREILARGGSSEGQHIHQIDKQCKDKDEVRVAYGTVIFSSTATSLRRLEIAYKRFLSVERRLQREQKLREIYI</sequence>
<keyword evidence="2" id="KW-1185">Reference proteome</keyword>
<name>A0A4C1WZP7_EUMVA</name>
<protein>
    <submittedName>
        <fullName evidence="1">Uncharacterized protein</fullName>
    </submittedName>
</protein>
<gene>
    <name evidence="1" type="ORF">EVAR_34402_1</name>
</gene>
<proteinExistence type="predicted"/>
<dbReference type="Proteomes" id="UP000299102">
    <property type="component" value="Unassembled WGS sequence"/>
</dbReference>
<organism evidence="1 2">
    <name type="scientific">Eumeta variegata</name>
    <name type="common">Bagworm moth</name>
    <name type="synonym">Eumeta japonica</name>
    <dbReference type="NCBI Taxonomy" id="151549"/>
    <lineage>
        <taxon>Eukaryota</taxon>
        <taxon>Metazoa</taxon>
        <taxon>Ecdysozoa</taxon>
        <taxon>Arthropoda</taxon>
        <taxon>Hexapoda</taxon>
        <taxon>Insecta</taxon>
        <taxon>Pterygota</taxon>
        <taxon>Neoptera</taxon>
        <taxon>Endopterygota</taxon>
        <taxon>Lepidoptera</taxon>
        <taxon>Glossata</taxon>
        <taxon>Ditrysia</taxon>
        <taxon>Tineoidea</taxon>
        <taxon>Psychidae</taxon>
        <taxon>Oiketicinae</taxon>
        <taxon>Eumeta</taxon>
    </lineage>
</organism>